<dbReference type="InterPro" id="IPR006311">
    <property type="entry name" value="TAT_signal"/>
</dbReference>
<name>A0A101A7N4_9MYCO</name>
<feature type="region of interest" description="Disordered" evidence="1">
    <location>
        <begin position="31"/>
        <end position="135"/>
    </location>
</feature>
<feature type="compositionally biased region" description="Low complexity" evidence="1">
    <location>
        <begin position="175"/>
        <end position="198"/>
    </location>
</feature>
<dbReference type="Proteomes" id="UP000053707">
    <property type="component" value="Unassembled WGS sequence"/>
</dbReference>
<keyword evidence="2" id="KW-0812">Transmembrane</keyword>
<dbReference type="PROSITE" id="PS51318">
    <property type="entry name" value="TAT"/>
    <property type="match status" value="1"/>
</dbReference>
<feature type="transmembrane region" description="Helical" evidence="2">
    <location>
        <begin position="402"/>
        <end position="422"/>
    </location>
</feature>
<feature type="compositionally biased region" description="Low complexity" evidence="1">
    <location>
        <begin position="125"/>
        <end position="135"/>
    </location>
</feature>
<feature type="compositionally biased region" description="Acidic residues" evidence="1">
    <location>
        <begin position="37"/>
        <end position="48"/>
    </location>
</feature>
<evidence type="ECO:0000256" key="1">
    <source>
        <dbReference type="SAM" id="MobiDB-lite"/>
    </source>
</evidence>
<keyword evidence="5" id="KW-1185">Reference proteome</keyword>
<protein>
    <recommendedName>
        <fullName evidence="6">Peptidase</fullName>
    </recommendedName>
</protein>
<keyword evidence="2" id="KW-0472">Membrane</keyword>
<feature type="signal peptide" evidence="3">
    <location>
        <begin position="1"/>
        <end position="35"/>
    </location>
</feature>
<evidence type="ECO:0000313" key="5">
    <source>
        <dbReference type="Proteomes" id="UP000053707"/>
    </source>
</evidence>
<evidence type="ECO:0000313" key="4">
    <source>
        <dbReference type="EMBL" id="KUI16268.1"/>
    </source>
</evidence>
<keyword evidence="2" id="KW-1133">Transmembrane helix</keyword>
<accession>A0A101A7N4</accession>
<feature type="region of interest" description="Disordered" evidence="1">
    <location>
        <begin position="266"/>
        <end position="300"/>
    </location>
</feature>
<dbReference type="EMBL" id="LQIR01000016">
    <property type="protein sequence ID" value="KUI16268.1"/>
    <property type="molecule type" value="Genomic_DNA"/>
</dbReference>
<feature type="compositionally biased region" description="Pro residues" evidence="1">
    <location>
        <begin position="287"/>
        <end position="298"/>
    </location>
</feature>
<feature type="region of interest" description="Disordered" evidence="1">
    <location>
        <begin position="157"/>
        <end position="201"/>
    </location>
</feature>
<reference evidence="4 5" key="1">
    <citation type="submission" date="2016-01" db="EMBL/GenBank/DDBJ databases">
        <authorList>
            <consortium name="TB Trials Study Group"/>
            <person name="Sutton G."/>
            <person name="Brinkac L."/>
            <person name="Sanka R."/>
            <person name="Adams M."/>
            <person name="Lau E.L."/>
            <person name="Macaden R."/>
            <person name="Grewal H.M.S."/>
        </authorList>
    </citation>
    <scope>NUCLEOTIDE SEQUENCE [LARGE SCALE GENOMIC DNA]</scope>
    <source>
        <strain evidence="4 5">IS-1744</strain>
    </source>
</reference>
<gene>
    <name evidence="4" type="ORF">AU192_07385</name>
</gene>
<feature type="chain" id="PRO_5007092583" description="Peptidase" evidence="3">
    <location>
        <begin position="36"/>
        <end position="431"/>
    </location>
</feature>
<evidence type="ECO:0008006" key="6">
    <source>
        <dbReference type="Google" id="ProtNLM"/>
    </source>
</evidence>
<feature type="compositionally biased region" description="Acidic residues" evidence="1">
    <location>
        <begin position="160"/>
        <end position="174"/>
    </location>
</feature>
<keyword evidence="3" id="KW-0732">Signal</keyword>
<sequence>MTDTRSARYRRGALALSSVAVTTAMWLGAVPPALADPYDDGDSPEIVDDSGSYAEPVEEPAPVDPGEPVDEAPEPEAPAPVEEPAPEAPDEPGPAEATDEPGPAEAPDEPEPGEAPGDPGDPGDPDTNIADPAIDADTADPDIAEVSQGDFDEAHGADAVDVESESASETEVTELTESLESFTSTTTTTSTTSSTWSSPVTQWNSRWTGYDRWYRPVFTNPYKTPMQIIYPYNNTTRVVDVPPSGRAVLTVPNPGVYSFTAVNRDPSGKPVTVSTGSFSGGGYQPAPGQPPPPKPKPPTTFKNVLVQLKYKDGESKPFRVKTLADLGDDPSVGGHRVLLDEETTAWGRWTKTGGGERLFEITSTQQLPGLVAPSQGPLPGYQVQLTNNETAAPAQDRWVKPVAIGAAIAGALAIGAVVYFLLSGRRRKPAP</sequence>
<comment type="caution">
    <text evidence="4">The sequence shown here is derived from an EMBL/GenBank/DDBJ whole genome shotgun (WGS) entry which is preliminary data.</text>
</comment>
<evidence type="ECO:0000256" key="2">
    <source>
        <dbReference type="SAM" id="Phobius"/>
    </source>
</evidence>
<proteinExistence type="predicted"/>
<evidence type="ECO:0000256" key="3">
    <source>
        <dbReference type="SAM" id="SignalP"/>
    </source>
</evidence>
<feature type="compositionally biased region" description="Low complexity" evidence="1">
    <location>
        <begin position="94"/>
        <end position="105"/>
    </location>
</feature>
<dbReference type="RefSeq" id="WP_064395997.1">
    <property type="nucleotide sequence ID" value="NZ_LQIR01000016.1"/>
</dbReference>
<dbReference type="AlphaFoldDB" id="A0A101A7N4"/>
<organism evidence="4 5">
    <name type="scientific">Mycobacterium lehmannii</name>
    <dbReference type="NCBI Taxonomy" id="2048550"/>
    <lineage>
        <taxon>Bacteria</taxon>
        <taxon>Bacillati</taxon>
        <taxon>Actinomycetota</taxon>
        <taxon>Actinomycetes</taxon>
        <taxon>Mycobacteriales</taxon>
        <taxon>Mycobacteriaceae</taxon>
        <taxon>Mycobacterium</taxon>
    </lineage>
</organism>